<sequence length="121" mass="13759">MVKRSWLLIAALPLSISPSWGADFYYRQHEKGTVYVAEQKGKEDEILSELPDVNFSRLWRIANLANKQETRLLSDFNPDKFDCDDEGDCQHTWLTDGRSVLWAGKVLKNPSGEPNVDAASF</sequence>
<evidence type="ECO:0000313" key="3">
    <source>
        <dbReference type="Proteomes" id="UP000254495"/>
    </source>
</evidence>
<protein>
    <submittedName>
        <fullName evidence="2">Lipoprotein</fullName>
    </submittedName>
</protein>
<feature type="chain" id="PRO_5016837810" evidence="1">
    <location>
        <begin position="23"/>
        <end position="121"/>
    </location>
</feature>
<dbReference type="EMBL" id="UGCU01000001">
    <property type="protein sequence ID" value="STJ13803.1"/>
    <property type="molecule type" value="Genomic_DNA"/>
</dbReference>
<name>A0A376VQK8_ECOLX</name>
<keyword evidence="1" id="KW-0732">Signal</keyword>
<reference evidence="2 3" key="1">
    <citation type="submission" date="2018-06" db="EMBL/GenBank/DDBJ databases">
        <authorList>
            <consortium name="Pathogen Informatics"/>
            <person name="Doyle S."/>
        </authorList>
    </citation>
    <scope>NUCLEOTIDE SEQUENCE [LARGE SCALE GENOMIC DNA]</scope>
    <source>
        <strain evidence="2 3">NCTC9077</strain>
    </source>
</reference>
<evidence type="ECO:0000256" key="1">
    <source>
        <dbReference type="SAM" id="SignalP"/>
    </source>
</evidence>
<proteinExistence type="predicted"/>
<dbReference type="AlphaFoldDB" id="A0A376VQK8"/>
<keyword evidence="2" id="KW-0449">Lipoprotein</keyword>
<feature type="signal peptide" evidence="1">
    <location>
        <begin position="1"/>
        <end position="22"/>
    </location>
</feature>
<organism evidence="2 3">
    <name type="scientific">Escherichia coli</name>
    <dbReference type="NCBI Taxonomy" id="562"/>
    <lineage>
        <taxon>Bacteria</taxon>
        <taxon>Pseudomonadati</taxon>
        <taxon>Pseudomonadota</taxon>
        <taxon>Gammaproteobacteria</taxon>
        <taxon>Enterobacterales</taxon>
        <taxon>Enterobacteriaceae</taxon>
        <taxon>Escherichia</taxon>
    </lineage>
</organism>
<evidence type="ECO:0000313" key="2">
    <source>
        <dbReference type="EMBL" id="STJ13803.1"/>
    </source>
</evidence>
<dbReference type="Proteomes" id="UP000254495">
    <property type="component" value="Unassembled WGS sequence"/>
</dbReference>
<accession>A0A376VQK8</accession>
<gene>
    <name evidence="2" type="ORF">NCTC9077_05612</name>
</gene>